<dbReference type="AlphaFoldDB" id="A0A6P8YCQ0"/>
<evidence type="ECO:0000313" key="2">
    <source>
        <dbReference type="Proteomes" id="UP000515158"/>
    </source>
</evidence>
<proteinExistence type="predicted"/>
<feature type="chain" id="PRO_5028470108" evidence="1">
    <location>
        <begin position="20"/>
        <end position="178"/>
    </location>
</feature>
<feature type="signal peptide" evidence="1">
    <location>
        <begin position="1"/>
        <end position="19"/>
    </location>
</feature>
<gene>
    <name evidence="3" type="primary">LOC117641112</name>
</gene>
<dbReference type="GeneID" id="117641112"/>
<organism evidence="3">
    <name type="scientific">Thrips palmi</name>
    <name type="common">Melon thrips</name>
    <dbReference type="NCBI Taxonomy" id="161013"/>
    <lineage>
        <taxon>Eukaryota</taxon>
        <taxon>Metazoa</taxon>
        <taxon>Ecdysozoa</taxon>
        <taxon>Arthropoda</taxon>
        <taxon>Hexapoda</taxon>
        <taxon>Insecta</taxon>
        <taxon>Pterygota</taxon>
        <taxon>Neoptera</taxon>
        <taxon>Paraneoptera</taxon>
        <taxon>Thysanoptera</taxon>
        <taxon>Terebrantia</taxon>
        <taxon>Thripoidea</taxon>
        <taxon>Thripidae</taxon>
        <taxon>Thrips</taxon>
    </lineage>
</organism>
<dbReference type="Proteomes" id="UP000515158">
    <property type="component" value="Unplaced"/>
</dbReference>
<keyword evidence="2" id="KW-1185">Reference proteome</keyword>
<keyword evidence="1" id="KW-0732">Signal</keyword>
<protein>
    <submittedName>
        <fullName evidence="3">Uncharacterized protein LOC117641112</fullName>
    </submittedName>
</protein>
<accession>A0A6P8YCQ0</accession>
<sequence>MKTLSLVVLLAAAVHGSLTTRSMRRDQDTPLAFPMESLFKAANYTRGAAGRSLAPPDDIKDEDIFTAVMTEPPPDTELFPDDGTRIGEYSPCALALLRALPSGPRGRAIVLATLAASLFSVRSALRKPMTVVVQGLFVAKRVMQTDRRRADSHAADLLPPSPYDWASIFDALEVSNKQ</sequence>
<evidence type="ECO:0000313" key="3">
    <source>
        <dbReference type="RefSeq" id="XP_034234116.1"/>
    </source>
</evidence>
<dbReference type="KEGG" id="tpal:117641112"/>
<dbReference type="InParanoid" id="A0A6P8YCQ0"/>
<evidence type="ECO:0000256" key="1">
    <source>
        <dbReference type="SAM" id="SignalP"/>
    </source>
</evidence>
<dbReference type="RefSeq" id="XP_034234116.1">
    <property type="nucleotide sequence ID" value="XM_034378225.1"/>
</dbReference>
<name>A0A6P8YCQ0_THRPL</name>
<reference evidence="3" key="1">
    <citation type="submission" date="2025-08" db="UniProtKB">
        <authorList>
            <consortium name="RefSeq"/>
        </authorList>
    </citation>
    <scope>IDENTIFICATION</scope>
    <source>
        <tissue evidence="3">Total insect</tissue>
    </source>
</reference>